<protein>
    <submittedName>
        <fullName evidence="3">NADH-FMN oxidoreductase RutF, flavin reductase (DIM6/NTAB) family</fullName>
    </submittedName>
</protein>
<dbReference type="GO" id="GO:0006208">
    <property type="term" value="P:pyrimidine nucleobase catabolic process"/>
    <property type="evidence" value="ECO:0007669"/>
    <property type="project" value="TreeGrafter"/>
</dbReference>
<gene>
    <name evidence="3" type="ORF">SAMN05216353_10732</name>
</gene>
<feature type="domain" description="Flavin reductase like" evidence="2">
    <location>
        <begin position="11"/>
        <end position="151"/>
    </location>
</feature>
<dbReference type="PANTHER" id="PTHR30466">
    <property type="entry name" value="FLAVIN REDUCTASE"/>
    <property type="match status" value="1"/>
</dbReference>
<dbReference type="GO" id="GO:0042602">
    <property type="term" value="F:riboflavin reductase (NADPH) activity"/>
    <property type="evidence" value="ECO:0007669"/>
    <property type="project" value="TreeGrafter"/>
</dbReference>
<organism evidence="3 4">
    <name type="scientific">Halobacillus alkaliphilus</name>
    <dbReference type="NCBI Taxonomy" id="396056"/>
    <lineage>
        <taxon>Bacteria</taxon>
        <taxon>Bacillati</taxon>
        <taxon>Bacillota</taxon>
        <taxon>Bacilli</taxon>
        <taxon>Bacillales</taxon>
        <taxon>Bacillaceae</taxon>
        <taxon>Halobacillus</taxon>
    </lineage>
</organism>
<dbReference type="GO" id="GO:0010181">
    <property type="term" value="F:FMN binding"/>
    <property type="evidence" value="ECO:0007669"/>
    <property type="project" value="InterPro"/>
</dbReference>
<dbReference type="SUPFAM" id="SSF50475">
    <property type="entry name" value="FMN-binding split barrel"/>
    <property type="match status" value="1"/>
</dbReference>
<accession>A0A1I2L6X9</accession>
<reference evidence="4" key="1">
    <citation type="submission" date="2016-10" db="EMBL/GenBank/DDBJ databases">
        <authorList>
            <person name="Varghese N."/>
            <person name="Submissions S."/>
        </authorList>
    </citation>
    <scope>NUCLEOTIDE SEQUENCE [LARGE SCALE GENOMIC DNA]</scope>
    <source>
        <strain evidence="4">FP5</strain>
    </source>
</reference>
<keyword evidence="4" id="KW-1185">Reference proteome</keyword>
<dbReference type="PANTHER" id="PTHR30466:SF1">
    <property type="entry name" value="FMN REDUCTASE (NADH) RUTF"/>
    <property type="match status" value="1"/>
</dbReference>
<dbReference type="InterPro" id="IPR002563">
    <property type="entry name" value="Flavin_Rdtase-like_dom"/>
</dbReference>
<dbReference type="Proteomes" id="UP000198897">
    <property type="component" value="Unassembled WGS sequence"/>
</dbReference>
<dbReference type="InterPro" id="IPR012349">
    <property type="entry name" value="Split_barrel_FMN-bd"/>
</dbReference>
<evidence type="ECO:0000313" key="3">
    <source>
        <dbReference type="EMBL" id="SFF72886.1"/>
    </source>
</evidence>
<name>A0A1I2L6X9_9BACI</name>
<dbReference type="Gene3D" id="2.30.110.10">
    <property type="entry name" value="Electron Transport, Fmn-binding Protein, Chain A"/>
    <property type="match status" value="1"/>
</dbReference>
<sequence length="153" mass="17018">MMDNRMFRTAMGKFATGVTVIVSEVEGQVHGMTANAFMSVSLDPKLVLISIDKKAKMNEVIEKSNQFTVNILSGDQKEMSMIFAGQIKEDKQVKFETVEGLPVIEDALVSLVCNVYQSHEAGDHTLYVGEVINLNLQDGEPLAFYEGKYMQMT</sequence>
<dbReference type="EMBL" id="FOOG01000007">
    <property type="protein sequence ID" value="SFF72886.1"/>
    <property type="molecule type" value="Genomic_DNA"/>
</dbReference>
<evidence type="ECO:0000259" key="2">
    <source>
        <dbReference type="SMART" id="SM00903"/>
    </source>
</evidence>
<evidence type="ECO:0000313" key="4">
    <source>
        <dbReference type="Proteomes" id="UP000198897"/>
    </source>
</evidence>
<dbReference type="SMART" id="SM00903">
    <property type="entry name" value="Flavin_Reduct"/>
    <property type="match status" value="1"/>
</dbReference>
<dbReference type="Pfam" id="PF01613">
    <property type="entry name" value="Flavin_Reduct"/>
    <property type="match status" value="1"/>
</dbReference>
<keyword evidence="1" id="KW-0560">Oxidoreductase</keyword>
<proteinExistence type="predicted"/>
<dbReference type="AlphaFoldDB" id="A0A1I2L6X9"/>
<dbReference type="InterPro" id="IPR050268">
    <property type="entry name" value="NADH-dep_flavin_reductase"/>
</dbReference>
<evidence type="ECO:0000256" key="1">
    <source>
        <dbReference type="ARBA" id="ARBA00023002"/>
    </source>
</evidence>